<keyword evidence="5" id="KW-1185">Reference proteome</keyword>
<dbReference type="InParanoid" id="E4XAS1"/>
<gene>
    <name evidence="4" type="ORF">GSOID_T00005163001</name>
</gene>
<dbReference type="EMBL" id="FN653032">
    <property type="protein sequence ID" value="CBY08583.1"/>
    <property type="molecule type" value="Genomic_DNA"/>
</dbReference>
<dbReference type="PANTHER" id="PTHR10501">
    <property type="entry name" value="U1 SMALL NUCLEAR RIBONUCLEOPROTEIN A/U2 SMALL NUCLEAR RIBONUCLEOPROTEIN B"/>
    <property type="match status" value="1"/>
</dbReference>
<dbReference type="Gene3D" id="3.30.70.330">
    <property type="match status" value="1"/>
</dbReference>
<feature type="domain" description="RRM" evidence="3">
    <location>
        <begin position="119"/>
        <end position="199"/>
    </location>
</feature>
<dbReference type="GO" id="GO:0003723">
    <property type="term" value="F:RNA binding"/>
    <property type="evidence" value="ECO:0007669"/>
    <property type="project" value="UniProtKB-UniRule"/>
</dbReference>
<dbReference type="Pfam" id="PF00076">
    <property type="entry name" value="RRM_1"/>
    <property type="match status" value="1"/>
</dbReference>
<evidence type="ECO:0000313" key="4">
    <source>
        <dbReference type="EMBL" id="CBY08583.1"/>
    </source>
</evidence>
<dbReference type="SMART" id="SM00360">
    <property type="entry name" value="RRM"/>
    <property type="match status" value="1"/>
</dbReference>
<dbReference type="Proteomes" id="UP000001307">
    <property type="component" value="Unassembled WGS sequence"/>
</dbReference>
<evidence type="ECO:0000259" key="3">
    <source>
        <dbReference type="PROSITE" id="PS50102"/>
    </source>
</evidence>
<name>E4XAS1_OIKDI</name>
<dbReference type="AlphaFoldDB" id="E4XAS1"/>
<proteinExistence type="predicted"/>
<organism evidence="4">
    <name type="scientific">Oikopleura dioica</name>
    <name type="common">Tunicate</name>
    <dbReference type="NCBI Taxonomy" id="34765"/>
    <lineage>
        <taxon>Eukaryota</taxon>
        <taxon>Metazoa</taxon>
        <taxon>Chordata</taxon>
        <taxon>Tunicata</taxon>
        <taxon>Appendicularia</taxon>
        <taxon>Copelata</taxon>
        <taxon>Oikopleuridae</taxon>
        <taxon>Oikopleura</taxon>
    </lineage>
</organism>
<dbReference type="OrthoDB" id="10039782at2759"/>
<dbReference type="InterPro" id="IPR012677">
    <property type="entry name" value="Nucleotide-bd_a/b_plait_sf"/>
</dbReference>
<keyword evidence="1 2" id="KW-0694">RNA-binding</keyword>
<sequence>MFPGYLIPIHELHQAHSSSEIYIENHEHALLHAESTRQCSTHSFLMHQNQISRAGAFLPVLELPPPPHVFYERERVLSRVSSRSSLSARAGSSSEDDHLLLEVKAQERPRGGNSEDGVRTLYIAGLPCDVKHREIRNLFQHIPEFEGAVIKSSHGHIHPIAFATFSTVEAAKSAKLEYSGYQMDIDNAELKLKIDFAKSNTKNRGHLFPRFDHERVLPALEMSPAAPFGTPVFPGYLPEIYRPAGPPPLLQPVFTSHISNVKRGTQISELEQIFSRFPGVTVAAHSPFTNTDDWMCIQSHDPFALQFVADAINGKTVVQNVEIGVAPGLKVHEASWN</sequence>
<evidence type="ECO:0000256" key="2">
    <source>
        <dbReference type="PROSITE-ProRule" id="PRU00176"/>
    </source>
</evidence>
<dbReference type="PROSITE" id="PS50102">
    <property type="entry name" value="RRM"/>
    <property type="match status" value="1"/>
</dbReference>
<protein>
    <recommendedName>
        <fullName evidence="3">RRM domain-containing protein</fullName>
    </recommendedName>
</protein>
<dbReference type="InterPro" id="IPR035979">
    <property type="entry name" value="RBD_domain_sf"/>
</dbReference>
<reference evidence="4" key="1">
    <citation type="journal article" date="2010" name="Science">
        <title>Plasticity of animal genome architecture unmasked by rapid evolution of a pelagic tunicate.</title>
        <authorList>
            <person name="Denoeud F."/>
            <person name="Henriet S."/>
            <person name="Mungpakdee S."/>
            <person name="Aury J.M."/>
            <person name="Da Silva C."/>
            <person name="Brinkmann H."/>
            <person name="Mikhaleva J."/>
            <person name="Olsen L.C."/>
            <person name="Jubin C."/>
            <person name="Canestro C."/>
            <person name="Bouquet J.M."/>
            <person name="Danks G."/>
            <person name="Poulain J."/>
            <person name="Campsteijn C."/>
            <person name="Adamski M."/>
            <person name="Cross I."/>
            <person name="Yadetie F."/>
            <person name="Muffato M."/>
            <person name="Louis A."/>
            <person name="Butcher S."/>
            <person name="Tsagkogeorga G."/>
            <person name="Konrad A."/>
            <person name="Singh S."/>
            <person name="Jensen M.F."/>
            <person name="Cong E.H."/>
            <person name="Eikeseth-Otteraa H."/>
            <person name="Noel B."/>
            <person name="Anthouard V."/>
            <person name="Porcel B.M."/>
            <person name="Kachouri-Lafond R."/>
            <person name="Nishino A."/>
            <person name="Ugolini M."/>
            <person name="Chourrout P."/>
            <person name="Nishida H."/>
            <person name="Aasland R."/>
            <person name="Huzurbazar S."/>
            <person name="Westhof E."/>
            <person name="Delsuc F."/>
            <person name="Lehrach H."/>
            <person name="Reinhardt R."/>
            <person name="Weissenbach J."/>
            <person name="Roy S.W."/>
            <person name="Artiguenave F."/>
            <person name="Postlethwait J.H."/>
            <person name="Manak J.R."/>
            <person name="Thompson E.M."/>
            <person name="Jaillon O."/>
            <person name="Du Pasquier L."/>
            <person name="Boudinot P."/>
            <person name="Liberles D.A."/>
            <person name="Volff J.N."/>
            <person name="Philippe H."/>
            <person name="Lenhard B."/>
            <person name="Roest Crollius H."/>
            <person name="Wincker P."/>
            <person name="Chourrout D."/>
        </authorList>
    </citation>
    <scope>NUCLEOTIDE SEQUENCE [LARGE SCALE GENOMIC DNA]</scope>
</reference>
<evidence type="ECO:0000313" key="5">
    <source>
        <dbReference type="Proteomes" id="UP000001307"/>
    </source>
</evidence>
<evidence type="ECO:0000256" key="1">
    <source>
        <dbReference type="ARBA" id="ARBA00022884"/>
    </source>
</evidence>
<accession>E4XAS1</accession>
<dbReference type="InterPro" id="IPR000504">
    <property type="entry name" value="RRM_dom"/>
</dbReference>
<dbReference type="SUPFAM" id="SSF54928">
    <property type="entry name" value="RNA-binding domain, RBD"/>
    <property type="match status" value="1"/>
</dbReference>